<dbReference type="InterPro" id="IPR002933">
    <property type="entry name" value="Peptidase_M20"/>
</dbReference>
<evidence type="ECO:0000313" key="2">
    <source>
        <dbReference type="Proteomes" id="UP000078348"/>
    </source>
</evidence>
<organism evidence="1 2">
    <name type="scientific">Blastocystis sp. subtype 1 (strain ATCC 50177 / NandII)</name>
    <dbReference type="NCBI Taxonomy" id="478820"/>
    <lineage>
        <taxon>Eukaryota</taxon>
        <taxon>Sar</taxon>
        <taxon>Stramenopiles</taxon>
        <taxon>Bigyra</taxon>
        <taxon>Opalozoa</taxon>
        <taxon>Opalinata</taxon>
        <taxon>Blastocystidae</taxon>
        <taxon>Blastocystis</taxon>
    </lineage>
</organism>
<dbReference type="GO" id="GO:0070573">
    <property type="term" value="F:metallodipeptidase activity"/>
    <property type="evidence" value="ECO:0007669"/>
    <property type="project" value="TreeGrafter"/>
</dbReference>
<accession>A0A196SFE4</accession>
<protein>
    <submittedName>
        <fullName evidence="1">Aminoacyl-histidine dipeptidase</fullName>
    </submittedName>
</protein>
<keyword evidence="2" id="KW-1185">Reference proteome</keyword>
<dbReference type="PANTHER" id="PTHR43501:SF1">
    <property type="entry name" value="CYTOSOL NON-SPECIFIC DIPEPTIDASE"/>
    <property type="match status" value="1"/>
</dbReference>
<dbReference type="Gene3D" id="3.40.630.10">
    <property type="entry name" value="Zn peptidases"/>
    <property type="match status" value="1"/>
</dbReference>
<sequence length="180" mass="20123">MPVVLPKYLEEMMKVLPKPESIWKYMLAVTQIPRGSNGEGEHFRHLKITSFLKERAEELNCQTYIDKGENLIIRKAAFPGCEDKPTVCLQCHMDMVVEKNDDVVIDFEKDPLTPRIVDGKWLMASGTSLGADNGIGIATCFAILEDNSIQHGPLEVLITRDEETGMFGATDLEEGILKAK</sequence>
<dbReference type="GO" id="GO:0005829">
    <property type="term" value="C:cytosol"/>
    <property type="evidence" value="ECO:0007669"/>
    <property type="project" value="TreeGrafter"/>
</dbReference>
<evidence type="ECO:0000313" key="1">
    <source>
        <dbReference type="EMBL" id="OAO15728.1"/>
    </source>
</evidence>
<dbReference type="GO" id="GO:0006508">
    <property type="term" value="P:proteolysis"/>
    <property type="evidence" value="ECO:0007669"/>
    <property type="project" value="InterPro"/>
</dbReference>
<dbReference type="Proteomes" id="UP000078348">
    <property type="component" value="Unassembled WGS sequence"/>
</dbReference>
<dbReference type="InterPro" id="IPR001160">
    <property type="entry name" value="Peptidase_M20C"/>
</dbReference>
<dbReference type="AlphaFoldDB" id="A0A196SFE4"/>
<reference evidence="1 2" key="1">
    <citation type="submission" date="2016-05" db="EMBL/GenBank/DDBJ databases">
        <title>Nuclear genome of Blastocystis sp. subtype 1 NandII.</title>
        <authorList>
            <person name="Gentekaki E."/>
            <person name="Curtis B."/>
            <person name="Stairs C."/>
            <person name="Eme L."/>
            <person name="Herman E."/>
            <person name="Klimes V."/>
            <person name="Arias M.C."/>
            <person name="Elias M."/>
            <person name="Hilliou F."/>
            <person name="Klute M."/>
            <person name="Malik S.-B."/>
            <person name="Pightling A."/>
            <person name="Rachubinski R."/>
            <person name="Salas D."/>
            <person name="Schlacht A."/>
            <person name="Suga H."/>
            <person name="Archibald J."/>
            <person name="Ball S.G."/>
            <person name="Clark G."/>
            <person name="Dacks J."/>
            <person name="Van Der Giezen M."/>
            <person name="Tsaousis A."/>
            <person name="Roger A."/>
        </authorList>
    </citation>
    <scope>NUCLEOTIDE SEQUENCE [LARGE SCALE GENOMIC DNA]</scope>
    <source>
        <strain evidence="2">ATCC 50177 / NandII</strain>
    </source>
</reference>
<comment type="caution">
    <text evidence="1">The sequence shown here is derived from an EMBL/GenBank/DDBJ whole genome shotgun (WGS) entry which is preliminary data.</text>
</comment>
<dbReference type="SUPFAM" id="SSF53187">
    <property type="entry name" value="Zn-dependent exopeptidases"/>
    <property type="match status" value="1"/>
</dbReference>
<dbReference type="EMBL" id="LXWW01000121">
    <property type="protein sequence ID" value="OAO15728.1"/>
    <property type="molecule type" value="Genomic_DNA"/>
</dbReference>
<gene>
    <name evidence="1" type="ORF">AV274_2579</name>
</gene>
<dbReference type="OrthoDB" id="191370at2759"/>
<dbReference type="Pfam" id="PF01546">
    <property type="entry name" value="Peptidase_M20"/>
    <property type="match status" value="1"/>
</dbReference>
<dbReference type="STRING" id="478820.A0A196SFE4"/>
<name>A0A196SFE4_BLAHN</name>
<proteinExistence type="predicted"/>
<dbReference type="PANTHER" id="PTHR43501">
    <property type="entry name" value="CYTOSOL NON-SPECIFIC DIPEPTIDASE"/>
    <property type="match status" value="1"/>
</dbReference>
<dbReference type="PRINTS" id="PR00934">
    <property type="entry name" value="XHISDIPTASE"/>
</dbReference>